<protein>
    <submittedName>
        <fullName evidence="1">Uncharacterized protein</fullName>
    </submittedName>
</protein>
<name>A0AA96WCW7_9CYAN</name>
<evidence type="ECO:0000313" key="1">
    <source>
        <dbReference type="EMBL" id="WNZ22630.1"/>
    </source>
</evidence>
<organism evidence="1">
    <name type="scientific">Leptolyngbya sp. NK1-12</name>
    <dbReference type="NCBI Taxonomy" id="2547451"/>
    <lineage>
        <taxon>Bacteria</taxon>
        <taxon>Bacillati</taxon>
        <taxon>Cyanobacteriota</taxon>
        <taxon>Cyanophyceae</taxon>
        <taxon>Leptolyngbyales</taxon>
        <taxon>Leptolyngbyaceae</taxon>
        <taxon>Leptolyngbya group</taxon>
        <taxon>Leptolyngbya</taxon>
    </lineage>
</organism>
<sequence>MSKQDYEWKRFWCPRSGSINLTDGGYSYDPDAEWGKAYNPDLVSLEAIAEIPCLVLLGEPGIGKSQELENLKALTEKKICNSSQILDLNLRSCTNLKADLFKDETFTDWLGNSYRLYLFLDSLDEGLLSIPTLAAGLIDELKKPKYQNHINRLHLRLACRTFVFPAILEEGLKKLWKEANFAIYKLAPLRRIDVIEAAKAEGLSSNDFLKEIDQKHVVPLAIKPVTLKFLLASYRKYNGQFPPNQKLHELYLEGCRELCAEPKDEERHPLRSVSYLLPEKRLIVAARIAAITIFLNRFAVWSGRKFDMPNGDVFLNTLCHGYENVNGSSFEITDKVNKENGR</sequence>
<dbReference type="RefSeq" id="WP_316434133.1">
    <property type="nucleotide sequence ID" value="NZ_CP053586.1"/>
</dbReference>
<dbReference type="EMBL" id="CP053586">
    <property type="protein sequence ID" value="WNZ22630.1"/>
    <property type="molecule type" value="Genomic_DNA"/>
</dbReference>
<proteinExistence type="predicted"/>
<accession>A0AA96WCW7</accession>
<gene>
    <name evidence="1" type="ORF">HJG54_07010</name>
</gene>
<reference evidence="1" key="1">
    <citation type="submission" date="2020-05" db="EMBL/GenBank/DDBJ databases">
        <authorList>
            <person name="Zhu T."/>
            <person name="Keshari N."/>
            <person name="Lu X."/>
        </authorList>
    </citation>
    <scope>NUCLEOTIDE SEQUENCE</scope>
    <source>
        <strain evidence="1">NK1-12</strain>
    </source>
</reference>
<dbReference type="AlphaFoldDB" id="A0AA96WCW7"/>